<dbReference type="SUPFAM" id="SSF53807">
    <property type="entry name" value="Helical backbone' metal receptor"/>
    <property type="match status" value="1"/>
</dbReference>
<dbReference type="PROSITE" id="PS00041">
    <property type="entry name" value="HTH_ARAC_FAMILY_1"/>
    <property type="match status" value="1"/>
</dbReference>
<evidence type="ECO:0000313" key="6">
    <source>
        <dbReference type="Proteomes" id="UP001168883"/>
    </source>
</evidence>
<evidence type="ECO:0000256" key="3">
    <source>
        <dbReference type="ARBA" id="ARBA00023163"/>
    </source>
</evidence>
<sequence length="534" mass="60153">MDFPPFARTNRTLYLLSSVRKFNRPNSFLTGPRKVSVPVLCFVAKGKALLRLNDIVHHAEAHQLLYLAPGTTIEAAAQSSELVYFVILVRTVTAARRGGCWTFVDAPSASVLPLAPGHVHIGNAGQVLRRIEELYAASKNEAGMRCPDPDLLLQSFLDRILQGLPQSQAETAASGGIDLCIAYMREHFHEKITREALADIAKLTPNAFCRSFKRATGMSQTEYLNRIRIERAKERLSPGVSVKEVAVSVGYGSEYYFSRIFKETVGLSPTLFIKRERLNVATASRLGFQDNLSSIGLEAAAAIDCYRLPGMDDTEYGQRLLSQLEQLRLVKPDLIIADFYHQSVYESLKQIAPTLVVKHHLDWRATHLEIAKLVGREQEAVQTFKQLEERTADARGRLRRTMERASVTVMQVLAKRVRLQGTVNHPLNELLYEELGLKPGNAVPRNKMRDEWLPEELPKLDSGHLLVIKNGSQPEVEALLGHLQQWHRRDPIRKGLRTHFIPNWLVMSWTPPGRNRIIDEIVDLLTWDSGRGLA</sequence>
<accession>A0ABT8V4X4</accession>
<dbReference type="InterPro" id="IPR018060">
    <property type="entry name" value="HTH_AraC"/>
</dbReference>
<dbReference type="PANTHER" id="PTHR43280:SF28">
    <property type="entry name" value="HTH-TYPE TRANSCRIPTIONAL ACTIVATOR RHAS"/>
    <property type="match status" value="1"/>
</dbReference>
<gene>
    <name evidence="5" type="ORF">Q3C12_05690</name>
</gene>
<dbReference type="InterPro" id="IPR002491">
    <property type="entry name" value="ABC_transptr_periplasmic_BD"/>
</dbReference>
<feature type="domain" description="HTH araC/xylS-type" evidence="4">
    <location>
        <begin position="178"/>
        <end position="275"/>
    </location>
</feature>
<dbReference type="Gene3D" id="3.40.50.1980">
    <property type="entry name" value="Nitrogenase molybdenum iron protein domain"/>
    <property type="match status" value="2"/>
</dbReference>
<proteinExistence type="predicted"/>
<evidence type="ECO:0000313" key="5">
    <source>
        <dbReference type="EMBL" id="MDO3676486.1"/>
    </source>
</evidence>
<protein>
    <submittedName>
        <fullName evidence="5">AraC family transcriptional regulator</fullName>
    </submittedName>
</protein>
<reference evidence="5" key="1">
    <citation type="submission" date="2023-07" db="EMBL/GenBank/DDBJ databases">
        <authorList>
            <person name="Aktuganov G."/>
            <person name="Boyko T."/>
            <person name="Delegan Y."/>
            <person name="Galimzianova N."/>
            <person name="Gilvanova E."/>
            <person name="Korobov V."/>
            <person name="Kuzmina L."/>
            <person name="Melentiev A."/>
            <person name="Milman P."/>
            <person name="Ryabova A."/>
            <person name="Stupak E."/>
            <person name="Yasakov T."/>
            <person name="Zharikova N."/>
            <person name="Zhurenko E."/>
        </authorList>
    </citation>
    <scope>NUCLEOTIDE SEQUENCE</scope>
    <source>
        <strain evidence="5">IB-739</strain>
    </source>
</reference>
<dbReference type="PROSITE" id="PS01124">
    <property type="entry name" value="HTH_ARAC_FAMILY_2"/>
    <property type="match status" value="1"/>
</dbReference>
<comment type="caution">
    <text evidence="5">The sequence shown here is derived from an EMBL/GenBank/DDBJ whole genome shotgun (WGS) entry which is preliminary data.</text>
</comment>
<keyword evidence="6" id="KW-1185">Reference proteome</keyword>
<dbReference type="PANTHER" id="PTHR43280">
    <property type="entry name" value="ARAC-FAMILY TRANSCRIPTIONAL REGULATOR"/>
    <property type="match status" value="1"/>
</dbReference>
<dbReference type="Proteomes" id="UP001168883">
    <property type="component" value="Unassembled WGS sequence"/>
</dbReference>
<evidence type="ECO:0000256" key="2">
    <source>
        <dbReference type="ARBA" id="ARBA00023125"/>
    </source>
</evidence>
<keyword evidence="2" id="KW-0238">DNA-binding</keyword>
<keyword evidence="3" id="KW-0804">Transcription</keyword>
<dbReference type="SUPFAM" id="SSF46689">
    <property type="entry name" value="Homeodomain-like"/>
    <property type="match status" value="2"/>
</dbReference>
<dbReference type="InterPro" id="IPR018062">
    <property type="entry name" value="HTH_AraC-typ_CS"/>
</dbReference>
<dbReference type="RefSeq" id="WP_127487823.1">
    <property type="nucleotide sequence ID" value="NZ_JARLKN010000021.1"/>
</dbReference>
<dbReference type="Pfam" id="PF12833">
    <property type="entry name" value="HTH_18"/>
    <property type="match status" value="1"/>
</dbReference>
<dbReference type="EMBL" id="JAUMKJ010000005">
    <property type="protein sequence ID" value="MDO3676486.1"/>
    <property type="molecule type" value="Genomic_DNA"/>
</dbReference>
<name>A0ABT8V4X4_9BACL</name>
<evidence type="ECO:0000256" key="1">
    <source>
        <dbReference type="ARBA" id="ARBA00023015"/>
    </source>
</evidence>
<dbReference type="SMART" id="SM00342">
    <property type="entry name" value="HTH_ARAC"/>
    <property type="match status" value="1"/>
</dbReference>
<dbReference type="InterPro" id="IPR009057">
    <property type="entry name" value="Homeodomain-like_sf"/>
</dbReference>
<keyword evidence="1" id="KW-0805">Transcription regulation</keyword>
<dbReference type="Gene3D" id="1.10.10.60">
    <property type="entry name" value="Homeodomain-like"/>
    <property type="match status" value="2"/>
</dbReference>
<evidence type="ECO:0000259" key="4">
    <source>
        <dbReference type="PROSITE" id="PS01124"/>
    </source>
</evidence>
<organism evidence="5 6">
    <name type="scientific">Paenibacillus ehimensis</name>
    <dbReference type="NCBI Taxonomy" id="79264"/>
    <lineage>
        <taxon>Bacteria</taxon>
        <taxon>Bacillati</taxon>
        <taxon>Bacillota</taxon>
        <taxon>Bacilli</taxon>
        <taxon>Bacillales</taxon>
        <taxon>Paenibacillaceae</taxon>
        <taxon>Paenibacillus</taxon>
    </lineage>
</organism>
<dbReference type="Pfam" id="PF01497">
    <property type="entry name" value="Peripla_BP_2"/>
    <property type="match status" value="1"/>
</dbReference>